<accession>A0A5B8IE73</accession>
<dbReference type="CDD" id="cd14748">
    <property type="entry name" value="PBP2_UgpB"/>
    <property type="match status" value="1"/>
</dbReference>
<comment type="similarity">
    <text evidence="2">Belongs to the bacterial solute-binding protein 1 family.</text>
</comment>
<feature type="region of interest" description="Disordered" evidence="7">
    <location>
        <begin position="1"/>
        <end position="20"/>
    </location>
</feature>
<organism evidence="9 10">
    <name type="scientific">Streptomyces qinzhouensis</name>
    <dbReference type="NCBI Taxonomy" id="2599401"/>
    <lineage>
        <taxon>Bacteria</taxon>
        <taxon>Bacillati</taxon>
        <taxon>Actinomycetota</taxon>
        <taxon>Actinomycetes</taxon>
        <taxon>Kitasatosporales</taxon>
        <taxon>Streptomycetaceae</taxon>
        <taxon>Streptomyces</taxon>
    </lineage>
</organism>
<evidence type="ECO:0000313" key="9">
    <source>
        <dbReference type="EMBL" id="QDY76768.1"/>
    </source>
</evidence>
<comment type="function">
    <text evidence="5">Part of a binding-protein-dependent transport system for a sugar.</text>
</comment>
<evidence type="ECO:0000256" key="6">
    <source>
        <dbReference type="ARBA" id="ARBA00049753"/>
    </source>
</evidence>
<evidence type="ECO:0000256" key="7">
    <source>
        <dbReference type="SAM" id="MobiDB-lite"/>
    </source>
</evidence>
<keyword evidence="4 8" id="KW-0732">Signal</keyword>
<dbReference type="AlphaFoldDB" id="A0A5B8IE73"/>
<dbReference type="RefSeq" id="WP_146480059.1">
    <property type="nucleotide sequence ID" value="NZ_CP042266.1"/>
</dbReference>
<evidence type="ECO:0000256" key="5">
    <source>
        <dbReference type="ARBA" id="ARBA00049629"/>
    </source>
</evidence>
<keyword evidence="3" id="KW-0813">Transport</keyword>
<evidence type="ECO:0000256" key="4">
    <source>
        <dbReference type="ARBA" id="ARBA00022729"/>
    </source>
</evidence>
<dbReference type="Pfam" id="PF13416">
    <property type="entry name" value="SBP_bac_8"/>
    <property type="match status" value="1"/>
</dbReference>
<evidence type="ECO:0000256" key="8">
    <source>
        <dbReference type="SAM" id="SignalP"/>
    </source>
</evidence>
<reference evidence="9 10" key="1">
    <citation type="submission" date="2019-07" db="EMBL/GenBank/DDBJ databases">
        <authorList>
            <person name="Zhu P."/>
        </authorList>
    </citation>
    <scope>NUCLEOTIDE SEQUENCE [LARGE SCALE GENOMIC DNA]</scope>
    <source>
        <strain evidence="9 10">SSL-25</strain>
    </source>
</reference>
<gene>
    <name evidence="9" type="ORF">FQU76_09725</name>
</gene>
<protein>
    <recommendedName>
        <fullName evidence="6">Probable sugar-binding periplasmic protein</fullName>
    </recommendedName>
</protein>
<dbReference type="SUPFAM" id="SSF53850">
    <property type="entry name" value="Periplasmic binding protein-like II"/>
    <property type="match status" value="1"/>
</dbReference>
<proteinExistence type="inferred from homology"/>
<evidence type="ECO:0000256" key="2">
    <source>
        <dbReference type="ARBA" id="ARBA00008520"/>
    </source>
</evidence>
<dbReference type="InterPro" id="IPR050490">
    <property type="entry name" value="Bact_solute-bd_prot1"/>
</dbReference>
<dbReference type="PANTHER" id="PTHR43649:SF28">
    <property type="entry name" value="BINDING PROTEIN COMPONENT OF ABC SUGAR TRANSPORTER-RELATED"/>
    <property type="match status" value="1"/>
</dbReference>
<keyword evidence="10" id="KW-1185">Reference proteome</keyword>
<dbReference type="PANTHER" id="PTHR43649">
    <property type="entry name" value="ARABINOSE-BINDING PROTEIN-RELATED"/>
    <property type="match status" value="1"/>
</dbReference>
<dbReference type="OrthoDB" id="9795467at2"/>
<name>A0A5B8IE73_9ACTN</name>
<feature type="chain" id="PRO_5038743966" description="Probable sugar-binding periplasmic protein" evidence="8">
    <location>
        <begin position="37"/>
        <end position="459"/>
    </location>
</feature>
<dbReference type="InterPro" id="IPR006059">
    <property type="entry name" value="SBP"/>
</dbReference>
<evidence type="ECO:0000313" key="10">
    <source>
        <dbReference type="Proteomes" id="UP000320580"/>
    </source>
</evidence>
<dbReference type="KEGG" id="sqz:FQU76_09725"/>
<feature type="compositionally biased region" description="Basic and acidic residues" evidence="7">
    <location>
        <begin position="1"/>
        <end position="16"/>
    </location>
</feature>
<evidence type="ECO:0000256" key="1">
    <source>
        <dbReference type="ARBA" id="ARBA00004196"/>
    </source>
</evidence>
<dbReference type="GO" id="GO:0030313">
    <property type="term" value="C:cell envelope"/>
    <property type="evidence" value="ECO:0007669"/>
    <property type="project" value="UniProtKB-SubCell"/>
</dbReference>
<sequence length="459" mass="50495">MFRTDHTTRRTRDSIPTRRSRGVAALAVAASLALLAAGCTGSHGSTAEDDPKAKTTLTLWHGWSAPAEVKAIEDNVKRFEDKYPNITVKTVKNMTDAKIQQALRAGGSQAPDVVASFTTDSVGKFCDTGALVDLGPFLKKAKIDAAKVFHRPLLEYTRFEGNQCALPLLNDAYGLYYNKDEFKKAGIAAPPKTWSEFEQVARKLTRHRGAGYEQLGFMPNYHGYETTSMHYAAQWSPTYFDADGKSKVAEDPAFARMMLFQKRLVDALGGYAKLEKYRNTFGDEWGAEHPFHTGRVAMQLDGEWRLGMAEDAGVDFEIGTAPLPVADELAADYGMGYLSGTIMGIAATSKKQNAAWELVKYMTTDTAAVVAFANGIRNIPSTIEALNSPDLRFDPRFRTFVDIAKHPKSNTTPAQVDGGAYQVTLQDLGYRYESGKVKDLQAGLAETARQIDVDIEKQK</sequence>
<dbReference type="EMBL" id="CP042266">
    <property type="protein sequence ID" value="QDY76768.1"/>
    <property type="molecule type" value="Genomic_DNA"/>
</dbReference>
<comment type="subcellular location">
    <subcellularLocation>
        <location evidence="1">Cell envelope</location>
    </subcellularLocation>
</comment>
<dbReference type="Gene3D" id="3.40.190.10">
    <property type="entry name" value="Periplasmic binding protein-like II"/>
    <property type="match status" value="2"/>
</dbReference>
<evidence type="ECO:0000256" key="3">
    <source>
        <dbReference type="ARBA" id="ARBA00022448"/>
    </source>
</evidence>
<feature type="signal peptide" evidence="8">
    <location>
        <begin position="1"/>
        <end position="36"/>
    </location>
</feature>
<dbReference type="Proteomes" id="UP000320580">
    <property type="component" value="Chromosome"/>
</dbReference>